<dbReference type="InterPro" id="IPR027417">
    <property type="entry name" value="P-loop_NTPase"/>
</dbReference>
<evidence type="ECO:0000256" key="3">
    <source>
        <dbReference type="ARBA" id="ARBA00023134"/>
    </source>
</evidence>
<sequence>KKKKKKTVFENFSLKHLANPQVTLILFNKYTPESNVTPLSCPLASFLFYCRLASPFFSCLNSIYLKLFAHHPTAILVCLNKLIQIPTVFENYVTDVKIDGKPVQLALWDTAGQEEYERLRPLSYSKANVILVGFAIDTPDSLDNVLTKWIEEVNTDCPGVPVILVGLKKDLREDPNIVAEMQRKGQSFVSQQQAETIAAQIGARRYLECSSLTGDGVDDVFEHATRAALVSNFLRTGGGLWKQEYENTKGMAVVSVSKSIIDSLDGTIILTTNSDHVVTSPAQLQRMPPSDIKDGGCCVIL</sequence>
<dbReference type="GO" id="GO:0003924">
    <property type="term" value="F:GTPase activity"/>
    <property type="evidence" value="ECO:0007669"/>
    <property type="project" value="InterPro"/>
</dbReference>
<dbReference type="FunFam" id="3.40.50.300:FF:002060">
    <property type="entry name" value="Rho family GTPase"/>
    <property type="match status" value="1"/>
</dbReference>
<keyword evidence="3" id="KW-0342">GTP-binding</keyword>
<dbReference type="InterPro" id="IPR001806">
    <property type="entry name" value="Small_GTPase"/>
</dbReference>
<proteinExistence type="predicted"/>
<feature type="non-terminal residue" evidence="5">
    <location>
        <position position="301"/>
    </location>
</feature>
<evidence type="ECO:0000256" key="1">
    <source>
        <dbReference type="ARBA" id="ARBA00004370"/>
    </source>
</evidence>
<comment type="subcellular location">
    <subcellularLocation>
        <location evidence="1">Membrane</location>
    </subcellularLocation>
</comment>
<comment type="caution">
    <text evidence="5">The sequence shown here is derived from an EMBL/GenBank/DDBJ whole genome shotgun (WGS) entry which is preliminary data.</text>
</comment>
<dbReference type="GO" id="GO:0005525">
    <property type="term" value="F:GTP binding"/>
    <property type="evidence" value="ECO:0007669"/>
    <property type="project" value="UniProtKB-KW"/>
</dbReference>
<keyword evidence="6" id="KW-1185">Reference proteome</keyword>
<dbReference type="InterPro" id="IPR003578">
    <property type="entry name" value="Small_GTPase_Rho"/>
</dbReference>
<organism evidence="5 6">
    <name type="scientific">Jimgerdemannia flammicorona</name>
    <dbReference type="NCBI Taxonomy" id="994334"/>
    <lineage>
        <taxon>Eukaryota</taxon>
        <taxon>Fungi</taxon>
        <taxon>Fungi incertae sedis</taxon>
        <taxon>Mucoromycota</taxon>
        <taxon>Mucoromycotina</taxon>
        <taxon>Endogonomycetes</taxon>
        <taxon>Endogonales</taxon>
        <taxon>Endogonaceae</taxon>
        <taxon>Jimgerdemannia</taxon>
    </lineage>
</organism>
<dbReference type="AlphaFoldDB" id="A0A432ZYN8"/>
<keyword evidence="2" id="KW-0547">Nucleotide-binding</keyword>
<evidence type="ECO:0000256" key="4">
    <source>
        <dbReference type="ARBA" id="ARBA00023136"/>
    </source>
</evidence>
<dbReference type="GO" id="GO:0007264">
    <property type="term" value="P:small GTPase-mediated signal transduction"/>
    <property type="evidence" value="ECO:0007669"/>
    <property type="project" value="InterPro"/>
</dbReference>
<name>A0A432ZYN8_9FUNG</name>
<accession>A0A432ZYN8</accession>
<keyword evidence="5" id="KW-0378">Hydrolase</keyword>
<keyword evidence="4" id="KW-0472">Membrane</keyword>
<dbReference type="OrthoDB" id="8830751at2759"/>
<dbReference type="SMART" id="SM00174">
    <property type="entry name" value="RHO"/>
    <property type="match status" value="1"/>
</dbReference>
<reference evidence="5 6" key="1">
    <citation type="journal article" date="2018" name="New Phytol.">
        <title>Phylogenomics of Endogonaceae and evolution of mycorrhizas within Mucoromycota.</title>
        <authorList>
            <person name="Chang Y."/>
            <person name="Desiro A."/>
            <person name="Na H."/>
            <person name="Sandor L."/>
            <person name="Lipzen A."/>
            <person name="Clum A."/>
            <person name="Barry K."/>
            <person name="Grigoriev I.V."/>
            <person name="Martin F.M."/>
            <person name="Stajich J.E."/>
            <person name="Smith M.E."/>
            <person name="Bonito G."/>
            <person name="Spatafora J.W."/>
        </authorList>
    </citation>
    <scope>NUCLEOTIDE SEQUENCE [LARGE SCALE GENOMIC DNA]</scope>
    <source>
        <strain evidence="5 6">GMNB39</strain>
    </source>
</reference>
<dbReference type="InterPro" id="IPR005225">
    <property type="entry name" value="Small_GTP-bd"/>
</dbReference>
<dbReference type="SMART" id="SM00173">
    <property type="entry name" value="RAS"/>
    <property type="match status" value="1"/>
</dbReference>
<dbReference type="PROSITE" id="PS51420">
    <property type="entry name" value="RHO"/>
    <property type="match status" value="1"/>
</dbReference>
<protein>
    <submittedName>
        <fullName evidence="5">P-loop containing nucleoside triphosphate hydrolase protein</fullName>
    </submittedName>
</protein>
<dbReference type="Gene3D" id="3.40.50.300">
    <property type="entry name" value="P-loop containing nucleotide triphosphate hydrolases"/>
    <property type="match status" value="1"/>
</dbReference>
<dbReference type="PROSITE" id="PS51421">
    <property type="entry name" value="RAS"/>
    <property type="match status" value="1"/>
</dbReference>
<evidence type="ECO:0000313" key="5">
    <source>
        <dbReference type="EMBL" id="RUO95612.1"/>
    </source>
</evidence>
<dbReference type="EMBL" id="RBNI01027730">
    <property type="protein sequence ID" value="RUO95612.1"/>
    <property type="molecule type" value="Genomic_DNA"/>
</dbReference>
<dbReference type="SMART" id="SM00175">
    <property type="entry name" value="RAB"/>
    <property type="match status" value="1"/>
</dbReference>
<dbReference type="GO" id="GO:0016020">
    <property type="term" value="C:membrane"/>
    <property type="evidence" value="ECO:0007669"/>
    <property type="project" value="UniProtKB-SubCell"/>
</dbReference>
<dbReference type="Pfam" id="PF00071">
    <property type="entry name" value="Ras"/>
    <property type="match status" value="1"/>
</dbReference>
<dbReference type="Proteomes" id="UP000268093">
    <property type="component" value="Unassembled WGS sequence"/>
</dbReference>
<gene>
    <name evidence="5" type="ORF">BC936DRAFT_143626</name>
</gene>
<dbReference type="PANTHER" id="PTHR24072">
    <property type="entry name" value="RHO FAMILY GTPASE"/>
    <property type="match status" value="1"/>
</dbReference>
<evidence type="ECO:0000313" key="6">
    <source>
        <dbReference type="Proteomes" id="UP000268093"/>
    </source>
</evidence>
<dbReference type="PRINTS" id="PR00449">
    <property type="entry name" value="RASTRNSFRMNG"/>
</dbReference>
<feature type="non-terminal residue" evidence="5">
    <location>
        <position position="1"/>
    </location>
</feature>
<dbReference type="NCBIfam" id="TIGR00231">
    <property type="entry name" value="small_GTP"/>
    <property type="match status" value="1"/>
</dbReference>
<evidence type="ECO:0000256" key="2">
    <source>
        <dbReference type="ARBA" id="ARBA00022741"/>
    </source>
</evidence>
<dbReference type="PROSITE" id="PS51419">
    <property type="entry name" value="RAB"/>
    <property type="match status" value="1"/>
</dbReference>
<dbReference type="SUPFAM" id="SSF52540">
    <property type="entry name" value="P-loop containing nucleoside triphosphate hydrolases"/>
    <property type="match status" value="1"/>
</dbReference>